<dbReference type="PANTHER" id="PTHR44757:SF2">
    <property type="entry name" value="BIOFILM ARCHITECTURE MAINTENANCE PROTEIN MBAA"/>
    <property type="match status" value="1"/>
</dbReference>
<sequence length="639" mass="73458">MHKLLTRQLRRKYLTSNLPDEMLPLLEVISETYLDFEREKVLVERSLELVSEELNQRNAELRKKLKELEAAHKQLADSLVALDGIFNATGEAILAFNQSGELVRFNDSAGKILHLKDTENYYTSKQILWLFYKIIQDPHNLVHELKRLILDGHANIFGVIELKNKQLFEYYSTPQILDNHLVGRVWCLRNVTQIKENEALVQYQAFHDALTSLPNRMLLLDRINHSIQLSKRNQDFAGILFIDLDHFKKVNDTEGHQVGDKLLIEVSKRIKVCLREHDTLARLGGDEFVVLLDNIKSHRVASHTCQRILSELTLPYHFNNKSFYISASIGISMYPRDDTEPSELIRKADMAMYHAKQNGRCSFEFFNTSLERIAQYQLDLENKLRHAIGNNELTVFYQPQVSTTDMSISRMEALVRWYPQQGEAISPADFIPVAERSGLIDSVGEVVLRKVCAQIITWLNMGVKDFCVSVNLSAQQFSDVTLVEKISQCLTEHQISGKYLEFEITESMLLSDLEKATGVLNQLRELNISVAIDDFGTGYSSLKYLQKLPLDIIKIDRSFILELEQNPNEQSIVNAIISLAHSLNLRIVAEGVENPNVVSYLQDRHCEYIQGFYFYKPLDKQKMTDLLISGEKLSLINHR</sequence>
<proteinExistence type="predicted"/>
<dbReference type="PROSITE" id="PS50883">
    <property type="entry name" value="EAL"/>
    <property type="match status" value="1"/>
</dbReference>
<dbReference type="PROSITE" id="PS50887">
    <property type="entry name" value="GGDEF"/>
    <property type="match status" value="1"/>
</dbReference>
<name>A0ABV2BZC0_9GAMM</name>
<evidence type="ECO:0000256" key="1">
    <source>
        <dbReference type="SAM" id="Coils"/>
    </source>
</evidence>
<evidence type="ECO:0000259" key="2">
    <source>
        <dbReference type="PROSITE" id="PS50883"/>
    </source>
</evidence>
<dbReference type="Pfam" id="PF00990">
    <property type="entry name" value="GGDEF"/>
    <property type="match status" value="1"/>
</dbReference>
<evidence type="ECO:0000259" key="3">
    <source>
        <dbReference type="PROSITE" id="PS50887"/>
    </source>
</evidence>
<dbReference type="PANTHER" id="PTHR44757">
    <property type="entry name" value="DIGUANYLATE CYCLASE DGCP"/>
    <property type="match status" value="1"/>
</dbReference>
<dbReference type="Gene3D" id="3.30.70.270">
    <property type="match status" value="1"/>
</dbReference>
<dbReference type="InterPro" id="IPR001633">
    <property type="entry name" value="EAL_dom"/>
</dbReference>
<dbReference type="InterPro" id="IPR035919">
    <property type="entry name" value="EAL_sf"/>
</dbReference>
<dbReference type="InterPro" id="IPR052155">
    <property type="entry name" value="Biofilm_reg_signaling"/>
</dbReference>
<dbReference type="Pfam" id="PF00563">
    <property type="entry name" value="EAL"/>
    <property type="match status" value="1"/>
</dbReference>
<dbReference type="CDD" id="cd01949">
    <property type="entry name" value="GGDEF"/>
    <property type="match status" value="1"/>
</dbReference>
<organism evidence="4 5">
    <name type="scientific">Aliikangiella maris</name>
    <dbReference type="NCBI Taxonomy" id="3162458"/>
    <lineage>
        <taxon>Bacteria</taxon>
        <taxon>Pseudomonadati</taxon>
        <taxon>Pseudomonadota</taxon>
        <taxon>Gammaproteobacteria</taxon>
        <taxon>Oceanospirillales</taxon>
        <taxon>Pleioneaceae</taxon>
        <taxon>Aliikangiella</taxon>
    </lineage>
</organism>
<dbReference type="InterPro" id="IPR029787">
    <property type="entry name" value="Nucleotide_cyclase"/>
</dbReference>
<evidence type="ECO:0000313" key="4">
    <source>
        <dbReference type="EMBL" id="MET1257260.1"/>
    </source>
</evidence>
<dbReference type="RefSeq" id="WP_353897844.1">
    <property type="nucleotide sequence ID" value="NZ_JBEVCJ010000042.1"/>
</dbReference>
<gene>
    <name evidence="4" type="ORF">ABVT43_19100</name>
</gene>
<protein>
    <submittedName>
        <fullName evidence="4">EAL domain-containing protein</fullName>
    </submittedName>
</protein>
<feature type="domain" description="EAL" evidence="2">
    <location>
        <begin position="377"/>
        <end position="631"/>
    </location>
</feature>
<dbReference type="Gene3D" id="3.20.20.450">
    <property type="entry name" value="EAL domain"/>
    <property type="match status" value="1"/>
</dbReference>
<dbReference type="EMBL" id="JBEVCJ010000042">
    <property type="protein sequence ID" value="MET1257260.1"/>
    <property type="molecule type" value="Genomic_DNA"/>
</dbReference>
<evidence type="ECO:0000313" key="5">
    <source>
        <dbReference type="Proteomes" id="UP001548189"/>
    </source>
</evidence>
<feature type="domain" description="GGDEF" evidence="3">
    <location>
        <begin position="235"/>
        <end position="368"/>
    </location>
</feature>
<feature type="coiled-coil region" evidence="1">
    <location>
        <begin position="44"/>
        <end position="78"/>
    </location>
</feature>
<dbReference type="SUPFAM" id="SSF55073">
    <property type="entry name" value="Nucleotide cyclase"/>
    <property type="match status" value="1"/>
</dbReference>
<dbReference type="CDD" id="cd01948">
    <property type="entry name" value="EAL"/>
    <property type="match status" value="1"/>
</dbReference>
<keyword evidence="1" id="KW-0175">Coiled coil</keyword>
<keyword evidence="5" id="KW-1185">Reference proteome</keyword>
<dbReference type="SMART" id="SM00267">
    <property type="entry name" value="GGDEF"/>
    <property type="match status" value="1"/>
</dbReference>
<dbReference type="SUPFAM" id="SSF141868">
    <property type="entry name" value="EAL domain-like"/>
    <property type="match status" value="1"/>
</dbReference>
<accession>A0ABV2BZC0</accession>
<dbReference type="NCBIfam" id="TIGR00254">
    <property type="entry name" value="GGDEF"/>
    <property type="match status" value="1"/>
</dbReference>
<dbReference type="InterPro" id="IPR000160">
    <property type="entry name" value="GGDEF_dom"/>
</dbReference>
<reference evidence="4 5" key="1">
    <citation type="submission" date="2024-06" db="EMBL/GenBank/DDBJ databases">
        <authorList>
            <person name="Li F."/>
        </authorList>
    </citation>
    <scope>NUCLEOTIDE SEQUENCE [LARGE SCALE GENOMIC DNA]</scope>
    <source>
        <strain evidence="4 5">GXAS 311</strain>
    </source>
</reference>
<dbReference type="Proteomes" id="UP001548189">
    <property type="component" value="Unassembled WGS sequence"/>
</dbReference>
<dbReference type="SMART" id="SM00052">
    <property type="entry name" value="EAL"/>
    <property type="match status" value="1"/>
</dbReference>
<dbReference type="InterPro" id="IPR043128">
    <property type="entry name" value="Rev_trsase/Diguanyl_cyclase"/>
</dbReference>
<dbReference type="Gene3D" id="3.30.450.20">
    <property type="entry name" value="PAS domain"/>
    <property type="match status" value="1"/>
</dbReference>
<comment type="caution">
    <text evidence="4">The sequence shown here is derived from an EMBL/GenBank/DDBJ whole genome shotgun (WGS) entry which is preliminary data.</text>
</comment>